<dbReference type="CDD" id="cd02165">
    <property type="entry name" value="NMNAT"/>
    <property type="match status" value="1"/>
</dbReference>
<name>A0A6M1RWG7_9BACT</name>
<reference evidence="13 14" key="1">
    <citation type="submission" date="2020-02" db="EMBL/GenBank/DDBJ databases">
        <title>Draft genome sequence of Limisphaera ngatamarikiensis NGM72.4T, a thermophilic Verrucomicrobia grouped in subdivision 3.</title>
        <authorList>
            <person name="Carere C.R."/>
            <person name="Steen J."/>
            <person name="Hugenholtz P."/>
            <person name="Stott M.B."/>
        </authorList>
    </citation>
    <scope>NUCLEOTIDE SEQUENCE [LARGE SCALE GENOMIC DNA]</scope>
    <source>
        <strain evidence="13 14">NGM72.4</strain>
    </source>
</reference>
<feature type="domain" description="Cytidyltransferase-like" evidence="12">
    <location>
        <begin position="9"/>
        <end position="169"/>
    </location>
</feature>
<evidence type="ECO:0000256" key="1">
    <source>
        <dbReference type="ARBA" id="ARBA00002324"/>
    </source>
</evidence>
<organism evidence="13 14">
    <name type="scientific">Limisphaera ngatamarikiensis</name>
    <dbReference type="NCBI Taxonomy" id="1324935"/>
    <lineage>
        <taxon>Bacteria</taxon>
        <taxon>Pseudomonadati</taxon>
        <taxon>Verrucomicrobiota</taxon>
        <taxon>Verrucomicrobiia</taxon>
        <taxon>Limisphaerales</taxon>
        <taxon>Limisphaeraceae</taxon>
        <taxon>Limisphaera</taxon>
    </lineage>
</organism>
<dbReference type="NCBIfam" id="TIGR00125">
    <property type="entry name" value="cyt_tran_rel"/>
    <property type="match status" value="1"/>
</dbReference>
<dbReference type="UniPathway" id="UPA00253">
    <property type="reaction ID" value="UER00332"/>
</dbReference>
<evidence type="ECO:0000256" key="2">
    <source>
        <dbReference type="ARBA" id="ARBA00005019"/>
    </source>
</evidence>
<evidence type="ECO:0000256" key="8">
    <source>
        <dbReference type="ARBA" id="ARBA00022840"/>
    </source>
</evidence>
<sequence length="198" mass="21918">MRAGLRLGLFGGSFDPVHWGHLWAAQAAMEELALARVFFIPASQSPFKAGQPPVAPAEERVRMLRLALAGRPEFEVDDSEVRRGGISYTVETLREYERRYPGAELFYLVGADHVPTLPRWREAEEVARRARFVALMRPGEAAPAFPPPFRGVSVTGFPVGLSSSSIRARVRQGKSIEWLVPPAVAEAIRLRRLYAAGP</sequence>
<evidence type="ECO:0000256" key="7">
    <source>
        <dbReference type="ARBA" id="ARBA00022741"/>
    </source>
</evidence>
<evidence type="ECO:0000313" key="13">
    <source>
        <dbReference type="EMBL" id="NGO39781.1"/>
    </source>
</evidence>
<proteinExistence type="inferred from homology"/>
<evidence type="ECO:0000256" key="5">
    <source>
        <dbReference type="ARBA" id="ARBA00022679"/>
    </source>
</evidence>
<dbReference type="Proteomes" id="UP000477311">
    <property type="component" value="Unassembled WGS sequence"/>
</dbReference>
<dbReference type="GO" id="GO:0005524">
    <property type="term" value="F:ATP binding"/>
    <property type="evidence" value="ECO:0007669"/>
    <property type="project" value="UniProtKB-KW"/>
</dbReference>
<evidence type="ECO:0000256" key="11">
    <source>
        <dbReference type="HAMAP-Rule" id="MF_00244"/>
    </source>
</evidence>
<keyword evidence="5 11" id="KW-0808">Transferase</keyword>
<evidence type="ECO:0000256" key="10">
    <source>
        <dbReference type="ARBA" id="ARBA00048721"/>
    </source>
</evidence>
<keyword evidence="8 11" id="KW-0067">ATP-binding</keyword>
<dbReference type="GO" id="GO:0004515">
    <property type="term" value="F:nicotinate-nucleotide adenylyltransferase activity"/>
    <property type="evidence" value="ECO:0007669"/>
    <property type="project" value="UniProtKB-UniRule"/>
</dbReference>
<evidence type="ECO:0000259" key="12">
    <source>
        <dbReference type="Pfam" id="PF01467"/>
    </source>
</evidence>
<dbReference type="NCBIfam" id="NF000840">
    <property type="entry name" value="PRK00071.1-3"/>
    <property type="match status" value="1"/>
</dbReference>
<keyword evidence="7 11" id="KW-0547">Nucleotide-binding</keyword>
<evidence type="ECO:0000256" key="9">
    <source>
        <dbReference type="ARBA" id="ARBA00023027"/>
    </source>
</evidence>
<evidence type="ECO:0000256" key="3">
    <source>
        <dbReference type="ARBA" id="ARBA00009014"/>
    </source>
</evidence>
<evidence type="ECO:0000256" key="6">
    <source>
        <dbReference type="ARBA" id="ARBA00022695"/>
    </source>
</evidence>
<accession>A0A6M1RWG7</accession>
<dbReference type="InterPro" id="IPR005248">
    <property type="entry name" value="NadD/NMNAT"/>
</dbReference>
<comment type="catalytic activity">
    <reaction evidence="10 11">
        <text>nicotinate beta-D-ribonucleotide + ATP + H(+) = deamido-NAD(+) + diphosphate</text>
        <dbReference type="Rhea" id="RHEA:22860"/>
        <dbReference type="ChEBI" id="CHEBI:15378"/>
        <dbReference type="ChEBI" id="CHEBI:30616"/>
        <dbReference type="ChEBI" id="CHEBI:33019"/>
        <dbReference type="ChEBI" id="CHEBI:57502"/>
        <dbReference type="ChEBI" id="CHEBI:58437"/>
        <dbReference type="EC" id="2.7.7.18"/>
    </reaction>
</comment>
<dbReference type="SUPFAM" id="SSF52374">
    <property type="entry name" value="Nucleotidylyl transferase"/>
    <property type="match status" value="1"/>
</dbReference>
<dbReference type="NCBIfam" id="TIGR00482">
    <property type="entry name" value="nicotinate (nicotinamide) nucleotide adenylyltransferase"/>
    <property type="match status" value="1"/>
</dbReference>
<dbReference type="Pfam" id="PF01467">
    <property type="entry name" value="CTP_transf_like"/>
    <property type="match status" value="1"/>
</dbReference>
<comment type="function">
    <text evidence="1 11">Catalyzes the reversible adenylation of nicotinate mononucleotide (NaMN) to nicotinic acid adenine dinucleotide (NaAD).</text>
</comment>
<dbReference type="RefSeq" id="WP_165108007.1">
    <property type="nucleotide sequence ID" value="NZ_JAAKYA010000071.1"/>
</dbReference>
<dbReference type="Gene3D" id="3.40.50.620">
    <property type="entry name" value="HUPs"/>
    <property type="match status" value="1"/>
</dbReference>
<dbReference type="HAMAP" id="MF_00244">
    <property type="entry name" value="NaMN_adenylyltr"/>
    <property type="match status" value="1"/>
</dbReference>
<dbReference type="InterPro" id="IPR014729">
    <property type="entry name" value="Rossmann-like_a/b/a_fold"/>
</dbReference>
<keyword evidence="6 11" id="KW-0548">Nucleotidyltransferase</keyword>
<dbReference type="PANTHER" id="PTHR39321">
    <property type="entry name" value="NICOTINATE-NUCLEOTIDE ADENYLYLTRANSFERASE-RELATED"/>
    <property type="match status" value="1"/>
</dbReference>
<dbReference type="InterPro" id="IPR004821">
    <property type="entry name" value="Cyt_trans-like"/>
</dbReference>
<comment type="similarity">
    <text evidence="3 11">Belongs to the NadD family.</text>
</comment>
<dbReference type="GO" id="GO:0009435">
    <property type="term" value="P:NAD+ biosynthetic process"/>
    <property type="evidence" value="ECO:0007669"/>
    <property type="project" value="UniProtKB-UniRule"/>
</dbReference>
<dbReference type="PANTHER" id="PTHR39321:SF3">
    <property type="entry name" value="PHOSPHOPANTETHEINE ADENYLYLTRANSFERASE"/>
    <property type="match status" value="1"/>
</dbReference>
<evidence type="ECO:0000256" key="4">
    <source>
        <dbReference type="ARBA" id="ARBA00022642"/>
    </source>
</evidence>
<comment type="pathway">
    <text evidence="2 11">Cofactor biosynthesis; NAD(+) biosynthesis; deamido-NAD(+) from nicotinate D-ribonucleotide: step 1/1.</text>
</comment>
<keyword evidence="4 11" id="KW-0662">Pyridine nucleotide biosynthesis</keyword>
<dbReference type="AlphaFoldDB" id="A0A6M1RWG7"/>
<evidence type="ECO:0000313" key="14">
    <source>
        <dbReference type="Proteomes" id="UP000477311"/>
    </source>
</evidence>
<protein>
    <recommendedName>
        <fullName evidence="11">Probable nicotinate-nucleotide adenylyltransferase</fullName>
        <ecNumber evidence="11">2.7.7.18</ecNumber>
    </recommendedName>
    <alternativeName>
        <fullName evidence="11">Deamido-NAD(+) diphosphorylase</fullName>
    </alternativeName>
    <alternativeName>
        <fullName evidence="11">Deamido-NAD(+) pyrophosphorylase</fullName>
    </alternativeName>
    <alternativeName>
        <fullName evidence="11">Nicotinate mononucleotide adenylyltransferase</fullName>
        <shortName evidence="11">NaMN adenylyltransferase</shortName>
    </alternativeName>
</protein>
<keyword evidence="14" id="KW-1185">Reference proteome</keyword>
<dbReference type="EC" id="2.7.7.18" evidence="11"/>
<dbReference type="EMBL" id="JAAKYA010000071">
    <property type="protein sequence ID" value="NGO39781.1"/>
    <property type="molecule type" value="Genomic_DNA"/>
</dbReference>
<comment type="caution">
    <text evidence="13">The sequence shown here is derived from an EMBL/GenBank/DDBJ whole genome shotgun (WGS) entry which is preliminary data.</text>
</comment>
<keyword evidence="9 11" id="KW-0520">NAD</keyword>
<gene>
    <name evidence="11 13" type="primary">nadD</name>
    <name evidence="13" type="ORF">G4L39_10295</name>
</gene>